<dbReference type="Proteomes" id="UP000198988">
    <property type="component" value="Unassembled WGS sequence"/>
</dbReference>
<dbReference type="AlphaFoldDB" id="A0A1H6JIP2"/>
<accession>A0A1H6JIP2</accession>
<dbReference type="EMBL" id="CDSC02000049">
    <property type="protein sequence ID" value="SEH61836.1"/>
    <property type="molecule type" value="Genomic_DNA"/>
</dbReference>
<keyword evidence="1" id="KW-1133">Transmembrane helix</keyword>
<evidence type="ECO:0000313" key="2">
    <source>
        <dbReference type="EMBL" id="SEH61836.1"/>
    </source>
</evidence>
<name>A0A1H6JIP2_9GAMM</name>
<feature type="transmembrane region" description="Helical" evidence="1">
    <location>
        <begin position="114"/>
        <end position="135"/>
    </location>
</feature>
<protein>
    <submittedName>
        <fullName evidence="2">Uncharacterized protein</fullName>
    </submittedName>
</protein>
<reference evidence="3" key="1">
    <citation type="submission" date="2016-06" db="EMBL/GenBank/DDBJ databases">
        <authorList>
            <person name="Petersen J."/>
            <person name="Sayavedra L."/>
        </authorList>
    </citation>
    <scope>NUCLEOTIDE SEQUENCE [LARGE SCALE GENOMIC DNA]</scope>
    <source>
        <strain evidence="3">BazSymA</strain>
    </source>
</reference>
<sequence>MTKQINTLFAVLIMVLLMIATRGHDNWLSSFVHLPDFTIPALFIAGVYFRKFWVVFTLILSSVAIDNYAIVHQGVSANCITPAYSLLPLTYYGIFWVSKTISTLIIDDNIVKNAFVIITATCTQWLAATSSYYFFTDTYSKTGWSDFPAYITKWSIIEIPTVLYWMVAVIIAFTLAPRINPALKLQKSG</sequence>
<proteinExistence type="predicted"/>
<feature type="transmembrane region" description="Helical" evidence="1">
    <location>
        <begin position="39"/>
        <end position="60"/>
    </location>
</feature>
<dbReference type="OrthoDB" id="9787530at2"/>
<keyword evidence="1" id="KW-0472">Membrane</keyword>
<evidence type="ECO:0000256" key="1">
    <source>
        <dbReference type="SAM" id="Phobius"/>
    </source>
</evidence>
<feature type="transmembrane region" description="Helical" evidence="1">
    <location>
        <begin position="155"/>
        <end position="176"/>
    </location>
</feature>
<keyword evidence="1" id="KW-0812">Transmembrane</keyword>
<organism evidence="2 3">
    <name type="scientific">Bathymodiolus azoricus thioautotrophic gill symbiont</name>
    <dbReference type="NCBI Taxonomy" id="235205"/>
    <lineage>
        <taxon>Bacteria</taxon>
        <taxon>Pseudomonadati</taxon>
        <taxon>Pseudomonadota</taxon>
        <taxon>Gammaproteobacteria</taxon>
        <taxon>sulfur-oxidizing symbionts</taxon>
    </lineage>
</organism>
<dbReference type="RefSeq" id="WP_090714614.1">
    <property type="nucleotide sequence ID" value="NZ_CDSC02000049.1"/>
</dbReference>
<gene>
    <name evidence="2" type="ORF">BAZSYMA_ACONTIG69111_0</name>
</gene>
<evidence type="ECO:0000313" key="3">
    <source>
        <dbReference type="Proteomes" id="UP000198988"/>
    </source>
</evidence>